<proteinExistence type="predicted"/>
<evidence type="ECO:0008006" key="4">
    <source>
        <dbReference type="Google" id="ProtNLM"/>
    </source>
</evidence>
<accession>A0A0U5FTL8</accession>
<dbReference type="Proteomes" id="UP000054771">
    <property type="component" value="Unassembled WGS sequence"/>
</dbReference>
<evidence type="ECO:0000313" key="3">
    <source>
        <dbReference type="Proteomes" id="UP000054771"/>
    </source>
</evidence>
<protein>
    <recommendedName>
        <fullName evidence="4">Tachykinin family protein</fullName>
    </recommendedName>
</protein>
<dbReference type="AlphaFoldDB" id="A0A0U5FTL8"/>
<reference evidence="3" key="1">
    <citation type="journal article" date="2016" name="Genome Announc.">
        <title>Draft genome sequences of fungus Aspergillus calidoustus.</title>
        <authorList>
            <person name="Horn F."/>
            <person name="Linde J."/>
            <person name="Mattern D.J."/>
            <person name="Walther G."/>
            <person name="Guthke R."/>
            <person name="Scherlach K."/>
            <person name="Martin K."/>
            <person name="Brakhage A.A."/>
            <person name="Petzke L."/>
            <person name="Valiante V."/>
        </authorList>
    </citation>
    <scope>NUCLEOTIDE SEQUENCE [LARGE SCALE GENOMIC DNA]</scope>
    <source>
        <strain evidence="3">SF006504</strain>
    </source>
</reference>
<evidence type="ECO:0000313" key="2">
    <source>
        <dbReference type="EMBL" id="CEL01352.1"/>
    </source>
</evidence>
<keyword evidence="3" id="KW-1185">Reference proteome</keyword>
<dbReference type="Pfam" id="PF11951">
    <property type="entry name" value="Fungal_trans_2"/>
    <property type="match status" value="1"/>
</dbReference>
<gene>
    <name evidence="2" type="ORF">ASPCAL00936</name>
</gene>
<dbReference type="PANTHER" id="PTHR37540:SF5">
    <property type="entry name" value="TRANSCRIPTION FACTOR DOMAIN-CONTAINING PROTEIN"/>
    <property type="match status" value="1"/>
</dbReference>
<dbReference type="InterPro" id="IPR021858">
    <property type="entry name" value="Fun_TF"/>
</dbReference>
<dbReference type="STRING" id="454130.A0A0U5FTL8"/>
<dbReference type="OrthoDB" id="3469225at2759"/>
<organism evidence="2 3">
    <name type="scientific">Aspergillus calidoustus</name>
    <dbReference type="NCBI Taxonomy" id="454130"/>
    <lineage>
        <taxon>Eukaryota</taxon>
        <taxon>Fungi</taxon>
        <taxon>Dikarya</taxon>
        <taxon>Ascomycota</taxon>
        <taxon>Pezizomycotina</taxon>
        <taxon>Eurotiomycetes</taxon>
        <taxon>Eurotiomycetidae</taxon>
        <taxon>Eurotiales</taxon>
        <taxon>Aspergillaceae</taxon>
        <taxon>Aspergillus</taxon>
        <taxon>Aspergillus subgen. Nidulantes</taxon>
    </lineage>
</organism>
<sequence length="600" mass="66603">MTSHGADCAPADFLFVDYQDDNPQNRSIDKEKRVFAQKTHQRKKRLAAVQRLKTSTHVFRQRLPFAYKPVADTASGESSEANHSSDDGSEQGSAADAVVSRNLEALKWARIKKLMSPKSQLGQGFIDPFSTTAVPMSDFMNSFFQHLRNFTIHRAYPLDTPRMTVWWWQKALSQPAIQLALLVSAASHQTAMNTIHNAPSKHLQRSIGEMLRLRGDTITTVNNLLQMPGAVTESTILIVAALRAIEAIGGNLEGATAHTKGLDALVQLYGGLDALDHMTLSKVYHADIMYAALTDTIPSIPLTPTWRSEIIQEAKVLHSSFDLLSHLHDKPDIAAQLSILGTSFFQAPWYPGLEESMKTYLHASQRSIRYYEVATRRWSIVMPTDNDLFVLLEHQLASTRYPAVHSDAPPHPGEPASASYLLNEPLRIALFAYLNTRIWHFQAFPITQYIVNALQRSLRCRPTPTSPAAPASTVLDHIKTIAPDLLFWILFIGGMAAEGHDGYSWFVDRVAELARYLGLRDWVDAREVLCGFFYADQPGEPAGEELWRLVLTQGHTGGESGVSAVVTRMSGEGVGECEGEGDGEVASGTQAQQTRFLYKY</sequence>
<dbReference type="EMBL" id="CDMC01000001">
    <property type="protein sequence ID" value="CEL01352.1"/>
    <property type="molecule type" value="Genomic_DNA"/>
</dbReference>
<feature type="region of interest" description="Disordered" evidence="1">
    <location>
        <begin position="72"/>
        <end position="95"/>
    </location>
</feature>
<evidence type="ECO:0000256" key="1">
    <source>
        <dbReference type="SAM" id="MobiDB-lite"/>
    </source>
</evidence>
<name>A0A0U5FTL8_ASPCI</name>
<dbReference type="PANTHER" id="PTHR37540">
    <property type="entry name" value="TRANSCRIPTION FACTOR (ACR-2), PUTATIVE-RELATED-RELATED"/>
    <property type="match status" value="1"/>
</dbReference>